<feature type="domain" description="Solute-binding protein family 3/N-terminal" evidence="6">
    <location>
        <begin position="36"/>
        <end position="259"/>
    </location>
</feature>
<evidence type="ECO:0000259" key="6">
    <source>
        <dbReference type="SMART" id="SM00062"/>
    </source>
</evidence>
<comment type="similarity">
    <text evidence="1 4">Belongs to the bacterial solute-binding protein 3 family.</text>
</comment>
<sequence length="274" mass="29446">MKLRTVVLIPVVAGCFFLATAQVRADQLADVKTKGTLLCGVLDIFEPFGYTDTGSRAVVGYDVDICNAVAKRLGVKADIKPVSIEARIPQLQQGHMDLLAAGLAYSAQRAGQIDYSDAYYVSQNIVAARSSRGFTSIGDLAGKRISFVKGSISENYIKEQIPTATAIGFEDVSTAFTALMQGKVEGFSTSEETFHKLASRLGANASSYAIVQPAIGREVWGLGVRKGQKAMLQAVNGALQDMEASGESQAIFDKWLGAQTLYKMNRSFKAEPIK</sequence>
<dbReference type="GO" id="GO:0005576">
    <property type="term" value="C:extracellular region"/>
    <property type="evidence" value="ECO:0007669"/>
    <property type="project" value="TreeGrafter"/>
</dbReference>
<organism evidence="7 8">
    <name type="scientific">Pseudomonas chlororaphis subsp. aureofaciens</name>
    <dbReference type="NCBI Taxonomy" id="587851"/>
    <lineage>
        <taxon>Bacteria</taxon>
        <taxon>Pseudomonadati</taxon>
        <taxon>Pseudomonadota</taxon>
        <taxon>Gammaproteobacteria</taxon>
        <taxon>Pseudomonadales</taxon>
        <taxon>Pseudomonadaceae</taxon>
        <taxon>Pseudomonas</taxon>
    </lineage>
</organism>
<dbReference type="EMBL" id="CP027750">
    <property type="protein sequence ID" value="AZE30453.1"/>
    <property type="molecule type" value="Genomic_DNA"/>
</dbReference>
<dbReference type="InterPro" id="IPR051455">
    <property type="entry name" value="Bact_solute-bind_prot3"/>
</dbReference>
<evidence type="ECO:0000256" key="5">
    <source>
        <dbReference type="SAM" id="SignalP"/>
    </source>
</evidence>
<keyword evidence="3 5" id="KW-0732">Signal</keyword>
<keyword evidence="2" id="KW-0813">Transport</keyword>
<evidence type="ECO:0000313" key="7">
    <source>
        <dbReference type="EMBL" id="AZE30453.1"/>
    </source>
</evidence>
<dbReference type="Proteomes" id="UP000280455">
    <property type="component" value="Chromosome"/>
</dbReference>
<dbReference type="AlphaFoldDB" id="A0AAD1E6U4"/>
<dbReference type="Gene3D" id="3.40.190.10">
    <property type="entry name" value="Periplasmic binding protein-like II"/>
    <property type="match status" value="2"/>
</dbReference>
<dbReference type="SMART" id="SM00062">
    <property type="entry name" value="PBPb"/>
    <property type="match status" value="1"/>
</dbReference>
<dbReference type="GO" id="GO:0030288">
    <property type="term" value="C:outer membrane-bounded periplasmic space"/>
    <property type="evidence" value="ECO:0007669"/>
    <property type="project" value="TreeGrafter"/>
</dbReference>
<dbReference type="InterPro" id="IPR018313">
    <property type="entry name" value="SBP_3_CS"/>
</dbReference>
<reference evidence="7 8" key="1">
    <citation type="submission" date="2018-03" db="EMBL/GenBank/DDBJ databases">
        <title>Diversity of phytobeneficial traits revealed by whole-genome analysis of worldwide-isolated phenazine-producing Pseudomonas spp.</title>
        <authorList>
            <person name="Biessy A."/>
            <person name="Novinscak A."/>
            <person name="Blom J."/>
            <person name="Leger G."/>
            <person name="Thomashow L.S."/>
            <person name="Cazorla F.M."/>
            <person name="Josic D."/>
            <person name="Filion M."/>
        </authorList>
    </citation>
    <scope>NUCLEOTIDE SEQUENCE [LARGE SCALE GENOMIC DNA]</scope>
    <source>
        <strain evidence="7 8">ChPhzS24</strain>
    </source>
</reference>
<gene>
    <name evidence="7" type="ORF">C4K07_3670</name>
</gene>
<dbReference type="InterPro" id="IPR001638">
    <property type="entry name" value="Solute-binding_3/MltF_N"/>
</dbReference>
<dbReference type="PANTHER" id="PTHR30085">
    <property type="entry name" value="AMINO ACID ABC TRANSPORTER PERMEASE"/>
    <property type="match status" value="1"/>
</dbReference>
<evidence type="ECO:0000256" key="3">
    <source>
        <dbReference type="ARBA" id="ARBA00022729"/>
    </source>
</evidence>
<accession>A0AAD1E6U4</accession>
<dbReference type="RefSeq" id="WP_028682159.1">
    <property type="nucleotide sequence ID" value="NZ_CP027719.1"/>
</dbReference>
<feature type="chain" id="PRO_5042066152" description="Solute-binding protein family 3/N-terminal domain-containing protein" evidence="5">
    <location>
        <begin position="26"/>
        <end position="274"/>
    </location>
</feature>
<dbReference type="GO" id="GO:0006865">
    <property type="term" value="P:amino acid transport"/>
    <property type="evidence" value="ECO:0007669"/>
    <property type="project" value="TreeGrafter"/>
</dbReference>
<dbReference type="PANTHER" id="PTHR30085:SF6">
    <property type="entry name" value="ABC TRANSPORTER GLUTAMINE-BINDING PROTEIN GLNH"/>
    <property type="match status" value="1"/>
</dbReference>
<evidence type="ECO:0000256" key="4">
    <source>
        <dbReference type="RuleBase" id="RU003744"/>
    </source>
</evidence>
<evidence type="ECO:0000313" key="8">
    <source>
        <dbReference type="Proteomes" id="UP000280455"/>
    </source>
</evidence>
<feature type="signal peptide" evidence="5">
    <location>
        <begin position="1"/>
        <end position="25"/>
    </location>
</feature>
<dbReference type="SUPFAM" id="SSF53850">
    <property type="entry name" value="Periplasmic binding protein-like II"/>
    <property type="match status" value="1"/>
</dbReference>
<dbReference type="Pfam" id="PF00497">
    <property type="entry name" value="SBP_bac_3"/>
    <property type="match status" value="1"/>
</dbReference>
<evidence type="ECO:0000256" key="2">
    <source>
        <dbReference type="ARBA" id="ARBA00022448"/>
    </source>
</evidence>
<protein>
    <recommendedName>
        <fullName evidence="6">Solute-binding protein family 3/N-terminal domain-containing protein</fullName>
    </recommendedName>
</protein>
<name>A0AAD1E6U4_9PSED</name>
<evidence type="ECO:0000256" key="1">
    <source>
        <dbReference type="ARBA" id="ARBA00010333"/>
    </source>
</evidence>
<proteinExistence type="inferred from homology"/>
<dbReference type="PROSITE" id="PS01039">
    <property type="entry name" value="SBP_BACTERIAL_3"/>
    <property type="match status" value="1"/>
</dbReference>
<dbReference type="PROSITE" id="PS51257">
    <property type="entry name" value="PROKAR_LIPOPROTEIN"/>
    <property type="match status" value="1"/>
</dbReference>